<keyword evidence="9 11" id="KW-0472">Membrane</keyword>
<keyword evidence="4" id="KW-0808">Transferase</keyword>
<evidence type="ECO:0000256" key="4">
    <source>
        <dbReference type="ARBA" id="ARBA00022679"/>
    </source>
</evidence>
<dbReference type="Proteomes" id="UP000005408">
    <property type="component" value="Unassembled WGS sequence"/>
</dbReference>
<keyword evidence="13" id="KW-1185">Reference proteome</keyword>
<keyword evidence="5 11" id="KW-0812">Transmembrane</keyword>
<keyword evidence="10" id="KW-0325">Glycoprotein</keyword>
<evidence type="ECO:0000313" key="13">
    <source>
        <dbReference type="Proteomes" id="UP000005408"/>
    </source>
</evidence>
<keyword evidence="3 11" id="KW-0328">Glycosyltransferase</keyword>
<evidence type="ECO:0000256" key="6">
    <source>
        <dbReference type="ARBA" id="ARBA00022968"/>
    </source>
</evidence>
<evidence type="ECO:0000256" key="10">
    <source>
        <dbReference type="ARBA" id="ARBA00023180"/>
    </source>
</evidence>
<evidence type="ECO:0000256" key="9">
    <source>
        <dbReference type="ARBA" id="ARBA00023136"/>
    </source>
</evidence>
<evidence type="ECO:0000256" key="3">
    <source>
        <dbReference type="ARBA" id="ARBA00022676"/>
    </source>
</evidence>
<dbReference type="Gene3D" id="3.90.550.50">
    <property type="match status" value="1"/>
</dbReference>
<dbReference type="PANTHER" id="PTHR11214">
    <property type="entry name" value="BETA-1,3-N-ACETYLGLUCOSAMINYLTRANSFERASE"/>
    <property type="match status" value="1"/>
</dbReference>
<evidence type="ECO:0000256" key="2">
    <source>
        <dbReference type="ARBA" id="ARBA00008661"/>
    </source>
</evidence>
<protein>
    <recommendedName>
        <fullName evidence="11">Hexosyltransferase</fullName>
        <ecNumber evidence="11">2.4.1.-</ecNumber>
    </recommendedName>
</protein>
<comment type="subcellular location">
    <subcellularLocation>
        <location evidence="1 11">Golgi apparatus membrane</location>
        <topology evidence="1 11">Single-pass type II membrane protein</topology>
    </subcellularLocation>
</comment>
<keyword evidence="6 11" id="KW-0735">Signal-anchor</keyword>
<sequence length="364" mass="42552">MSMLTNAGEFSDRAAWTVGSMELFTSSLWHKSTWNRPGIKSVLSIYFRSPKRALFLTILISALLLLAIHVWGSLLHVHQFVYKCHEEYGYPLNDTVVNPHPYKYITNASSTCADIPEVYVITLVKSAAGNFKQRHFIRQTWGIDARKKRLKLLFLLGYDIDNQFMVEYENRVHGDIVQQDFHENYYNNTVKVTSALNWVTTFCKHAKFIQIVDDDMYINFQNVLDFLEDKKQSDRFNLYAGYLIREPIPDRVLESKWYISPSNYSFDCFPPYIAGGYVLMNSRTVREFQKIIPYIPPLPFDDVYFGIVSQKLDIFPSNINTLDVSRSLTAREKVKCLIAIHDFKTLQDFMYAYNVTHNRFIEVR</sequence>
<keyword evidence="8 11" id="KW-0333">Golgi apparatus</keyword>
<dbReference type="OMA" id="PSNACAN"/>
<dbReference type="GO" id="GO:0008194">
    <property type="term" value="F:UDP-glycosyltransferase activity"/>
    <property type="evidence" value="ECO:0007669"/>
    <property type="project" value="TreeGrafter"/>
</dbReference>
<evidence type="ECO:0000256" key="7">
    <source>
        <dbReference type="ARBA" id="ARBA00022989"/>
    </source>
</evidence>
<dbReference type="GO" id="GO:0016758">
    <property type="term" value="F:hexosyltransferase activity"/>
    <property type="evidence" value="ECO:0007669"/>
    <property type="project" value="InterPro"/>
</dbReference>
<accession>A0A8W8NFI6</accession>
<comment type="similarity">
    <text evidence="2 11">Belongs to the glycosyltransferase 31 family.</text>
</comment>
<keyword evidence="7 11" id="KW-1133">Transmembrane helix</keyword>
<dbReference type="OrthoDB" id="6121508at2759"/>
<feature type="transmembrane region" description="Helical" evidence="11">
    <location>
        <begin position="53"/>
        <end position="74"/>
    </location>
</feature>
<evidence type="ECO:0000256" key="11">
    <source>
        <dbReference type="RuleBase" id="RU363063"/>
    </source>
</evidence>
<dbReference type="EnsemblMetazoa" id="G5948.1">
    <property type="protein sequence ID" value="G5948.1:cds"/>
    <property type="gene ID" value="G5948"/>
</dbReference>
<evidence type="ECO:0000256" key="1">
    <source>
        <dbReference type="ARBA" id="ARBA00004323"/>
    </source>
</evidence>
<evidence type="ECO:0000256" key="8">
    <source>
        <dbReference type="ARBA" id="ARBA00023034"/>
    </source>
</evidence>
<evidence type="ECO:0000256" key="5">
    <source>
        <dbReference type="ARBA" id="ARBA00022692"/>
    </source>
</evidence>
<dbReference type="FunFam" id="3.90.550.50:FF:000001">
    <property type="entry name" value="Hexosyltransferase"/>
    <property type="match status" value="1"/>
</dbReference>
<dbReference type="PANTHER" id="PTHR11214:SF349">
    <property type="entry name" value="BETA-1,3-GALACTOSYLTRANSFERASE BRN"/>
    <property type="match status" value="1"/>
</dbReference>
<dbReference type="AlphaFoldDB" id="A0A8W8NFI6"/>
<dbReference type="Pfam" id="PF01762">
    <property type="entry name" value="Galactosyl_T"/>
    <property type="match status" value="1"/>
</dbReference>
<dbReference type="InterPro" id="IPR002659">
    <property type="entry name" value="Glyco_trans_31"/>
</dbReference>
<reference evidence="12" key="1">
    <citation type="submission" date="2022-08" db="UniProtKB">
        <authorList>
            <consortium name="EnsemblMetazoa"/>
        </authorList>
    </citation>
    <scope>IDENTIFICATION</scope>
    <source>
        <strain evidence="12">05x7-T-G4-1.051#20</strain>
    </source>
</reference>
<name>A0A8W8NFI6_MAGGI</name>
<organism evidence="12 13">
    <name type="scientific">Magallana gigas</name>
    <name type="common">Pacific oyster</name>
    <name type="synonym">Crassostrea gigas</name>
    <dbReference type="NCBI Taxonomy" id="29159"/>
    <lineage>
        <taxon>Eukaryota</taxon>
        <taxon>Metazoa</taxon>
        <taxon>Spiralia</taxon>
        <taxon>Lophotrochozoa</taxon>
        <taxon>Mollusca</taxon>
        <taxon>Bivalvia</taxon>
        <taxon>Autobranchia</taxon>
        <taxon>Pteriomorphia</taxon>
        <taxon>Ostreida</taxon>
        <taxon>Ostreoidea</taxon>
        <taxon>Ostreidae</taxon>
        <taxon>Magallana</taxon>
    </lineage>
</organism>
<evidence type="ECO:0000313" key="12">
    <source>
        <dbReference type="EnsemblMetazoa" id="G5948.1:cds"/>
    </source>
</evidence>
<dbReference type="GO" id="GO:0006493">
    <property type="term" value="P:protein O-linked glycosylation"/>
    <property type="evidence" value="ECO:0007669"/>
    <property type="project" value="TreeGrafter"/>
</dbReference>
<dbReference type="GO" id="GO:0000139">
    <property type="term" value="C:Golgi membrane"/>
    <property type="evidence" value="ECO:0007669"/>
    <property type="project" value="UniProtKB-SubCell"/>
</dbReference>
<dbReference type="EC" id="2.4.1.-" evidence="11"/>
<proteinExistence type="inferred from homology"/>